<dbReference type="AlphaFoldDB" id="A0A4P6UXB0"/>
<name>A0A4P6UXB0_9BACL</name>
<dbReference type="PROSITE" id="PS51257">
    <property type="entry name" value="PROKAR_LIPOPROTEIN"/>
    <property type="match status" value="1"/>
</dbReference>
<feature type="domain" description="PepSY" evidence="1">
    <location>
        <begin position="71"/>
        <end position="126"/>
    </location>
</feature>
<keyword evidence="3" id="KW-1185">Reference proteome</keyword>
<evidence type="ECO:0000313" key="2">
    <source>
        <dbReference type="EMBL" id="QBK26778.1"/>
    </source>
</evidence>
<dbReference type="Pfam" id="PF03413">
    <property type="entry name" value="PepSY"/>
    <property type="match status" value="2"/>
</dbReference>
<evidence type="ECO:0000313" key="3">
    <source>
        <dbReference type="Proteomes" id="UP000291151"/>
    </source>
</evidence>
<dbReference type="KEGG" id="uth:DKZ56_13565"/>
<dbReference type="InterPro" id="IPR025711">
    <property type="entry name" value="PepSY"/>
</dbReference>
<protein>
    <recommendedName>
        <fullName evidence="1">PepSY domain-containing protein</fullName>
    </recommendedName>
</protein>
<dbReference type="EMBL" id="CP036528">
    <property type="protein sequence ID" value="QBK26778.1"/>
    <property type="molecule type" value="Genomic_DNA"/>
</dbReference>
<reference evidence="2 3" key="1">
    <citation type="submission" date="2019-02" db="EMBL/GenBank/DDBJ databases">
        <title>Ureibacillus thermophilus.</title>
        <authorList>
            <person name="Sunny J.S."/>
            <person name="Natarajan A."/>
            <person name="Saleena L.M."/>
        </authorList>
    </citation>
    <scope>NUCLEOTIDE SEQUENCE [LARGE SCALE GENOMIC DNA]</scope>
    <source>
        <strain evidence="2 3">LM102</strain>
    </source>
</reference>
<organism evidence="2 3">
    <name type="scientific">Ureibacillus thermophilus</name>
    <dbReference type="NCBI Taxonomy" id="367743"/>
    <lineage>
        <taxon>Bacteria</taxon>
        <taxon>Bacillati</taxon>
        <taxon>Bacillota</taxon>
        <taxon>Bacilli</taxon>
        <taxon>Bacillales</taxon>
        <taxon>Caryophanaceae</taxon>
        <taxon>Ureibacillus</taxon>
    </lineage>
</organism>
<gene>
    <name evidence="2" type="ORF">DKZ56_13565</name>
</gene>
<feature type="domain" description="PepSY" evidence="1">
    <location>
        <begin position="148"/>
        <end position="207"/>
    </location>
</feature>
<evidence type="ECO:0000259" key="1">
    <source>
        <dbReference type="Pfam" id="PF03413"/>
    </source>
</evidence>
<sequence length="210" mass="23267">MEMIKKLTLTGCTLLLLAGCGTNTSTENVDTLNQLDTAAYQTKTSNLTNVNYKSNSSTGNEANTFDIKSPKVSLSEALGIFNEVYPNAKIESVDLEIGYGQLYYEIDGFDSAKEYELKIDATTKEIYQNEVKRMKGTEEVLDFSSIMNLKEAIEIASQISEVQGLAPIGWSLDAEYGVQIYTVEFRDSYTEIEAKINANTGEILEVEVDD</sequence>
<dbReference type="Gene3D" id="3.10.450.40">
    <property type="match status" value="2"/>
</dbReference>
<dbReference type="Proteomes" id="UP000291151">
    <property type="component" value="Chromosome"/>
</dbReference>
<proteinExistence type="predicted"/>
<accession>A0A4P6UXB0</accession>